<feature type="non-terminal residue" evidence="1">
    <location>
        <position position="344"/>
    </location>
</feature>
<gene>
    <name evidence="1" type="ORF">LCGC14_2606710</name>
</gene>
<evidence type="ECO:0000313" key="1">
    <source>
        <dbReference type="EMBL" id="KKL05370.1"/>
    </source>
</evidence>
<accession>A0A0F9A7D5</accession>
<reference evidence="1" key="1">
    <citation type="journal article" date="2015" name="Nature">
        <title>Complex archaea that bridge the gap between prokaryotes and eukaryotes.</title>
        <authorList>
            <person name="Spang A."/>
            <person name="Saw J.H."/>
            <person name="Jorgensen S.L."/>
            <person name="Zaremba-Niedzwiedzka K."/>
            <person name="Martijn J."/>
            <person name="Lind A.E."/>
            <person name="van Eijk R."/>
            <person name="Schleper C."/>
            <person name="Guy L."/>
            <person name="Ettema T.J."/>
        </authorList>
    </citation>
    <scope>NUCLEOTIDE SEQUENCE</scope>
</reference>
<comment type="caution">
    <text evidence="1">The sequence shown here is derived from an EMBL/GenBank/DDBJ whole genome shotgun (WGS) entry which is preliminary data.</text>
</comment>
<dbReference type="EMBL" id="LAZR01044145">
    <property type="protein sequence ID" value="KKL05370.1"/>
    <property type="molecule type" value="Genomic_DNA"/>
</dbReference>
<protein>
    <submittedName>
        <fullName evidence="1">Uncharacterized protein</fullName>
    </submittedName>
</protein>
<proteinExistence type="predicted"/>
<dbReference type="AlphaFoldDB" id="A0A0F9A7D5"/>
<name>A0A0F9A7D5_9ZZZZ</name>
<sequence>MKQKIFLFLILVLFILVSFSETTATTLFNFKKYADEHIVSQVGQGYFNKNLEYLGDKPYPEDVLDSNIRAVRYAHKITVDDYSQDVGVTVWFNLKNGIWEIGNRYGTKAEGLPNCIADNTKCMPFQITMGRAIEIAKNGGAFDDADKYTAKIHFFYGKVNAYIWDITTYRSAMNGKTAIIDLNTGDLLVPVADWQISFAKPEYKDAVSLTGGYITPVPEGPITPEGSITIDFMVTSDNGVCLGDYIVSSDGKKCVKVVPPTPIIEPGVVPTETSSGTGSRIPPVDGICPERYVLSSDGTRCMKPYVPTVSIPPQEAGHEVVFTPDSVVVKDVRTGEETIIAPSE</sequence>
<organism evidence="1">
    <name type="scientific">marine sediment metagenome</name>
    <dbReference type="NCBI Taxonomy" id="412755"/>
    <lineage>
        <taxon>unclassified sequences</taxon>
        <taxon>metagenomes</taxon>
        <taxon>ecological metagenomes</taxon>
    </lineage>
</organism>